<dbReference type="Gene3D" id="1.10.579.10">
    <property type="entry name" value="DNA Cyclobutane Dipyrimidine Photolyase, subunit A, domain 3"/>
    <property type="match status" value="1"/>
</dbReference>
<comment type="similarity">
    <text evidence="2">Belongs to the DNA photolyase class-1 family.</text>
</comment>
<dbReference type="AlphaFoldDB" id="Q2SL92"/>
<dbReference type="GO" id="GO:0000719">
    <property type="term" value="P:photoreactive repair"/>
    <property type="evidence" value="ECO:0007669"/>
    <property type="project" value="UniProtKB-ARBA"/>
</dbReference>
<dbReference type="SMR" id="Q2SL92"/>
<dbReference type="PANTHER" id="PTHR11455:SF9">
    <property type="entry name" value="CRYPTOCHROME CIRCADIAN CLOCK 5 ISOFORM X1"/>
    <property type="match status" value="1"/>
</dbReference>
<dbReference type="InterPro" id="IPR036134">
    <property type="entry name" value="Crypto/Photolyase_FAD-like_sf"/>
</dbReference>
<comment type="similarity">
    <text evidence="14">Belongs to the DNA photolyase family.</text>
</comment>
<gene>
    <name evidence="16" type="primary">phrB2</name>
    <name evidence="16" type="ordered locus">HCH_01735</name>
</gene>
<feature type="site" description="Electron transfer via tryptophanyl radical" evidence="13">
    <location>
        <position position="313"/>
    </location>
</feature>
<evidence type="ECO:0000313" key="17">
    <source>
        <dbReference type="Proteomes" id="UP000000238"/>
    </source>
</evidence>
<keyword evidence="5 12" id="KW-0285">Flavoprotein</keyword>
<dbReference type="InterPro" id="IPR014729">
    <property type="entry name" value="Rossmann-like_a/b/a_fold"/>
</dbReference>
<feature type="domain" description="Photolyase/cryptochrome alpha/beta" evidence="15">
    <location>
        <begin position="2"/>
        <end position="139"/>
    </location>
</feature>
<evidence type="ECO:0000256" key="6">
    <source>
        <dbReference type="ARBA" id="ARBA00022827"/>
    </source>
</evidence>
<dbReference type="EC" id="4.1.99.3" evidence="3"/>
<dbReference type="RefSeq" id="WP_011395654.1">
    <property type="nucleotide sequence ID" value="NC_007645.1"/>
</dbReference>
<dbReference type="Pfam" id="PF00875">
    <property type="entry name" value="DNA_photolyase"/>
    <property type="match status" value="1"/>
</dbReference>
<evidence type="ECO:0000256" key="5">
    <source>
        <dbReference type="ARBA" id="ARBA00022630"/>
    </source>
</evidence>
<protein>
    <recommendedName>
        <fullName evidence="4">Deoxyribodipyrimidine photo-lyase</fullName>
        <ecNumber evidence="3">4.1.99.3</ecNumber>
    </recommendedName>
    <alternativeName>
        <fullName evidence="8">DNA photolyase</fullName>
    </alternativeName>
    <alternativeName>
        <fullName evidence="11">Photoreactivating enzyme</fullName>
    </alternativeName>
</protein>
<evidence type="ECO:0000256" key="13">
    <source>
        <dbReference type="PIRSR" id="PIRSR602081-2"/>
    </source>
</evidence>
<keyword evidence="16" id="KW-0456">Lyase</keyword>
<comment type="catalytic activity">
    <reaction evidence="9">
        <text>cyclobutadipyrimidine (in DNA) = 2 pyrimidine residues (in DNA).</text>
        <dbReference type="EC" id="4.1.99.3"/>
    </reaction>
</comment>
<proteinExistence type="inferred from homology"/>
<dbReference type="Pfam" id="PF03441">
    <property type="entry name" value="FAD_binding_7"/>
    <property type="match status" value="1"/>
</dbReference>
<dbReference type="Gene3D" id="1.25.40.80">
    <property type="match status" value="1"/>
</dbReference>
<keyword evidence="17" id="KW-1185">Reference proteome</keyword>
<dbReference type="Gene3D" id="3.40.50.620">
    <property type="entry name" value="HUPs"/>
    <property type="match status" value="1"/>
</dbReference>
<dbReference type="PROSITE" id="PS51645">
    <property type="entry name" value="PHR_CRY_ALPHA_BETA"/>
    <property type="match status" value="1"/>
</dbReference>
<dbReference type="NCBIfam" id="NF007955">
    <property type="entry name" value="PRK10674.1"/>
    <property type="match status" value="1"/>
</dbReference>
<dbReference type="EMBL" id="CP000155">
    <property type="protein sequence ID" value="ABC28582.1"/>
    <property type="molecule type" value="Genomic_DNA"/>
</dbReference>
<reference evidence="16 17" key="1">
    <citation type="journal article" date="2005" name="Nucleic Acids Res.">
        <title>Genomic blueprint of Hahella chejuensis, a marine microbe producing an algicidal agent.</title>
        <authorList>
            <person name="Jeong H."/>
            <person name="Yim J.H."/>
            <person name="Lee C."/>
            <person name="Choi S.-H."/>
            <person name="Park Y.K."/>
            <person name="Yoon S.H."/>
            <person name="Hur C.-G."/>
            <person name="Kang H.-Y."/>
            <person name="Kim D."/>
            <person name="Lee H.H."/>
            <person name="Park K.H."/>
            <person name="Park S.-H."/>
            <person name="Park H.-S."/>
            <person name="Lee H.K."/>
            <person name="Oh T.K."/>
            <person name="Kim J.F."/>
        </authorList>
    </citation>
    <scope>NUCLEOTIDE SEQUENCE [LARGE SCALE GENOMIC DNA]</scope>
    <source>
        <strain evidence="16 17">KCTC 2396</strain>
    </source>
</reference>
<evidence type="ECO:0000256" key="3">
    <source>
        <dbReference type="ARBA" id="ARBA00013149"/>
    </source>
</evidence>
<feature type="binding site" evidence="12">
    <location>
        <position position="228"/>
    </location>
    <ligand>
        <name>FAD</name>
        <dbReference type="ChEBI" id="CHEBI:57692"/>
    </ligand>
</feature>
<keyword evidence="7 14" id="KW-0157">Chromophore</keyword>
<organism evidence="16 17">
    <name type="scientific">Hahella chejuensis (strain KCTC 2396)</name>
    <dbReference type="NCBI Taxonomy" id="349521"/>
    <lineage>
        <taxon>Bacteria</taxon>
        <taxon>Pseudomonadati</taxon>
        <taxon>Pseudomonadota</taxon>
        <taxon>Gammaproteobacteria</taxon>
        <taxon>Oceanospirillales</taxon>
        <taxon>Hahellaceae</taxon>
        <taxon>Hahella</taxon>
    </lineage>
</organism>
<dbReference type="SUPFAM" id="SSF52425">
    <property type="entry name" value="Cryptochrome/photolyase, N-terminal domain"/>
    <property type="match status" value="1"/>
</dbReference>
<dbReference type="GO" id="GO:0071949">
    <property type="term" value="F:FAD binding"/>
    <property type="evidence" value="ECO:0007669"/>
    <property type="project" value="TreeGrafter"/>
</dbReference>
<dbReference type="PRINTS" id="PR00147">
    <property type="entry name" value="DNAPHOTLYASE"/>
</dbReference>
<evidence type="ECO:0000256" key="7">
    <source>
        <dbReference type="ARBA" id="ARBA00022991"/>
    </source>
</evidence>
<dbReference type="PROSITE" id="PS00394">
    <property type="entry name" value="DNA_PHOTOLYASES_1_1"/>
    <property type="match status" value="1"/>
</dbReference>
<evidence type="ECO:0000256" key="2">
    <source>
        <dbReference type="ARBA" id="ARBA00005862"/>
    </source>
</evidence>
<dbReference type="GO" id="GO:0003677">
    <property type="term" value="F:DNA binding"/>
    <property type="evidence" value="ECO:0007669"/>
    <property type="project" value="TreeGrafter"/>
</dbReference>
<evidence type="ECO:0000256" key="11">
    <source>
        <dbReference type="ARBA" id="ARBA00083107"/>
    </source>
</evidence>
<dbReference type="InterPro" id="IPR018394">
    <property type="entry name" value="DNA_photolyase_1_CS_C"/>
</dbReference>
<evidence type="ECO:0000256" key="14">
    <source>
        <dbReference type="RuleBase" id="RU004182"/>
    </source>
</evidence>
<dbReference type="PANTHER" id="PTHR11455">
    <property type="entry name" value="CRYPTOCHROME"/>
    <property type="match status" value="1"/>
</dbReference>
<dbReference type="KEGG" id="hch:HCH_01735"/>
<evidence type="ECO:0000313" key="16">
    <source>
        <dbReference type="EMBL" id="ABC28582.1"/>
    </source>
</evidence>
<dbReference type="GO" id="GO:0009416">
    <property type="term" value="P:response to light stimulus"/>
    <property type="evidence" value="ECO:0007669"/>
    <property type="project" value="TreeGrafter"/>
</dbReference>
<sequence length="481" mass="55102">MPRTLHWFRNDLRTRDNPALYAAAQRAREQNSELIACFLVSPEQWRSHDMADIKLDFMLRNLKALQAELAKLNIPLFILDAPRFDEAPTKLLTLMQQHQCSALTFNEEFGVNERRRDKAVKETLNAEGLEALKFRDQSILPAGSIRTGQGTPYAVFTPYKRAWFSQCPEHIELWPEPAKQPSPMQTPEGDVPESVSGFDKVSSQTYAAGEDAALQKLDDFLEHKVDRYHEQRDFPAIDGVSQLSPYLALGVLSGRQCFHAAQRHRHASPNASEGVDTWINELIWRDFYIHILYDFPRISMTKAFKQETENLQWRHSEKDFLAWCEGKTGIPIVDAAMRQLNQTGWMHNRLRMICAMFLSKNLLLDWRLGERYFMCKLIDGHLAANNGGWQWSASTGVDAAPYFRMFNPVAQSERFDPNGDFIRHYAPELAELSAKLIHQPPSDVRSRLGYPVPIVDLKASRERALQAFRELKNSTSSAHSA</sequence>
<feature type="site" description="Electron transfer via tryptophanyl radical" evidence="13">
    <location>
        <position position="389"/>
    </location>
</feature>
<keyword evidence="6 12" id="KW-0274">FAD</keyword>
<dbReference type="InterPro" id="IPR005101">
    <property type="entry name" value="Cryptochr/Photolyase_FAD-bd"/>
</dbReference>
<feature type="site" description="Electron transfer via tryptophanyl radical" evidence="13">
    <location>
        <position position="366"/>
    </location>
</feature>
<dbReference type="InterPro" id="IPR006050">
    <property type="entry name" value="DNA_photolyase_N"/>
</dbReference>
<comment type="cofactor">
    <cofactor evidence="1">
        <name>(6R)-5,10-methylene-5,6,7,8-tetrahydrofolate</name>
        <dbReference type="ChEBI" id="CHEBI:15636"/>
    </cofactor>
</comment>
<dbReference type="OrthoDB" id="9772484at2"/>
<evidence type="ECO:0000256" key="8">
    <source>
        <dbReference type="ARBA" id="ARBA00031671"/>
    </source>
</evidence>
<evidence type="ECO:0000256" key="4">
    <source>
        <dbReference type="ARBA" id="ARBA00014046"/>
    </source>
</evidence>
<evidence type="ECO:0000256" key="10">
    <source>
        <dbReference type="ARBA" id="ARBA00059220"/>
    </source>
</evidence>
<evidence type="ECO:0000256" key="9">
    <source>
        <dbReference type="ARBA" id="ARBA00033999"/>
    </source>
</evidence>
<dbReference type="SUPFAM" id="SSF48173">
    <property type="entry name" value="Cryptochrome/photolyase FAD-binding domain"/>
    <property type="match status" value="1"/>
</dbReference>
<dbReference type="Proteomes" id="UP000000238">
    <property type="component" value="Chromosome"/>
</dbReference>
<evidence type="ECO:0000256" key="1">
    <source>
        <dbReference type="ARBA" id="ARBA00001932"/>
    </source>
</evidence>
<comment type="cofactor">
    <cofactor evidence="12">
        <name>FAD</name>
        <dbReference type="ChEBI" id="CHEBI:57692"/>
    </cofactor>
    <text evidence="12">Binds 1 FAD per subunit.</text>
</comment>
<comment type="function">
    <text evidence="10">Involved in repair of UV radiation-induced DNA damage. Catalyzes the light-dependent monomerization (300-600 nm) of cyclobutyl pyrimidine dimers (in cis-syn configuration), which are formed between adjacent bases on the same DNA strand upon exposure to ultraviolet radiation.</text>
</comment>
<dbReference type="STRING" id="349521.HCH_01735"/>
<dbReference type="GO" id="GO:0003904">
    <property type="term" value="F:deoxyribodipyrimidine photo-lyase activity"/>
    <property type="evidence" value="ECO:0007669"/>
    <property type="project" value="UniProtKB-EC"/>
</dbReference>
<dbReference type="HOGENOM" id="CLU_010348_2_0_6"/>
<evidence type="ECO:0000256" key="12">
    <source>
        <dbReference type="PIRSR" id="PIRSR602081-1"/>
    </source>
</evidence>
<feature type="binding site" evidence="12">
    <location>
        <position position="278"/>
    </location>
    <ligand>
        <name>FAD</name>
        <dbReference type="ChEBI" id="CHEBI:57692"/>
    </ligand>
</feature>
<name>Q2SL92_HAHCH</name>
<accession>Q2SL92</accession>
<dbReference type="InterPro" id="IPR036155">
    <property type="entry name" value="Crypto/Photolyase_N_sf"/>
</dbReference>
<dbReference type="InterPro" id="IPR002081">
    <property type="entry name" value="Cryptochrome/DNA_photolyase_1"/>
</dbReference>
<feature type="binding site" evidence="12">
    <location>
        <begin position="281"/>
        <end position="288"/>
    </location>
    <ligand>
        <name>FAD</name>
        <dbReference type="ChEBI" id="CHEBI:57692"/>
    </ligand>
</feature>
<evidence type="ECO:0000259" key="15">
    <source>
        <dbReference type="PROSITE" id="PS51645"/>
    </source>
</evidence>
<dbReference type="eggNOG" id="COG0415">
    <property type="taxonomic scope" value="Bacteria"/>
</dbReference>
<dbReference type="FunFam" id="1.10.579.10:FF:000003">
    <property type="entry name" value="Deoxyribodipyrimidine photo-lyase"/>
    <property type="match status" value="1"/>
</dbReference>